<name>A0ABP1DZN1_9APHY</name>
<organism evidence="2 3">
    <name type="scientific">Somion occarium</name>
    <dbReference type="NCBI Taxonomy" id="3059160"/>
    <lineage>
        <taxon>Eukaryota</taxon>
        <taxon>Fungi</taxon>
        <taxon>Dikarya</taxon>
        <taxon>Basidiomycota</taxon>
        <taxon>Agaricomycotina</taxon>
        <taxon>Agaricomycetes</taxon>
        <taxon>Polyporales</taxon>
        <taxon>Cerrenaceae</taxon>
        <taxon>Somion</taxon>
    </lineage>
</organism>
<gene>
    <name evidence="2" type="ORF">GFSPODELE1_LOCUS8636</name>
</gene>
<dbReference type="EMBL" id="OZ037949">
    <property type="protein sequence ID" value="CAL1712044.1"/>
    <property type="molecule type" value="Genomic_DNA"/>
</dbReference>
<accession>A0ABP1DZN1</accession>
<proteinExistence type="predicted"/>
<protein>
    <submittedName>
        <fullName evidence="2">Uncharacterized protein</fullName>
    </submittedName>
</protein>
<reference evidence="3" key="1">
    <citation type="submission" date="2024-04" db="EMBL/GenBank/DDBJ databases">
        <authorList>
            <person name="Shaw F."/>
            <person name="Minotto A."/>
        </authorList>
    </citation>
    <scope>NUCLEOTIDE SEQUENCE [LARGE SCALE GENOMIC DNA]</scope>
</reference>
<feature type="region of interest" description="Disordered" evidence="1">
    <location>
        <begin position="136"/>
        <end position="166"/>
    </location>
</feature>
<evidence type="ECO:0000256" key="1">
    <source>
        <dbReference type="SAM" id="MobiDB-lite"/>
    </source>
</evidence>
<keyword evidence="3" id="KW-1185">Reference proteome</keyword>
<evidence type="ECO:0000313" key="2">
    <source>
        <dbReference type="EMBL" id="CAL1712044.1"/>
    </source>
</evidence>
<dbReference type="Proteomes" id="UP001497453">
    <property type="component" value="Chromosome 6"/>
</dbReference>
<evidence type="ECO:0000313" key="3">
    <source>
        <dbReference type="Proteomes" id="UP001497453"/>
    </source>
</evidence>
<sequence length="166" mass="18387">MNVSTSQTPHSIIKCICDYVGIKETITRYTVAATMGPSLSYMDLEKVCSRYFNILELGQSSPHGPDYTPESDEQHSRGQMNRLTRKAWGGNICINCVSVTTSSRRIRPLAKGFRPTWISWQARCTMVACDRRDNKVFEDSPAPSAPDKTSSSGGIDRMTSGGVELE</sequence>